<evidence type="ECO:0000256" key="2">
    <source>
        <dbReference type="ARBA" id="ARBA00005023"/>
    </source>
</evidence>
<dbReference type="eggNOG" id="arCOG02462">
    <property type="taxonomic scope" value="Archaea"/>
</dbReference>
<dbReference type="PANTHER" id="PTHR31118">
    <property type="entry name" value="CYCLASE-LIKE PROTEIN 2"/>
    <property type="match status" value="1"/>
</dbReference>
<keyword evidence="4" id="KW-0479">Metal-binding</keyword>
<accession>L0HLA5</accession>
<dbReference type="STRING" id="593750.Metfor_2856"/>
<dbReference type="GO" id="GO:0046872">
    <property type="term" value="F:metal ion binding"/>
    <property type="evidence" value="ECO:0007669"/>
    <property type="project" value="UniProtKB-KW"/>
</dbReference>
<keyword evidence="5 8" id="KW-0378">Hydrolase</keyword>
<evidence type="ECO:0000256" key="6">
    <source>
        <dbReference type="ARBA" id="ARBA00022833"/>
    </source>
</evidence>
<dbReference type="Proteomes" id="UP000010824">
    <property type="component" value="Chromosome"/>
</dbReference>
<dbReference type="PANTHER" id="PTHR31118:SF12">
    <property type="entry name" value="CYCLASE-LIKE PROTEIN 2"/>
    <property type="match status" value="1"/>
</dbReference>
<protein>
    <submittedName>
        <fullName evidence="8">Putative metal-dependent hydrolase</fullName>
    </submittedName>
</protein>
<dbReference type="OrthoDB" id="9014at2157"/>
<dbReference type="InterPro" id="IPR007325">
    <property type="entry name" value="KFase/CYL"/>
</dbReference>
<evidence type="ECO:0000256" key="7">
    <source>
        <dbReference type="ARBA" id="ARBA00023079"/>
    </source>
</evidence>
<dbReference type="GO" id="GO:0019441">
    <property type="term" value="P:L-tryptophan catabolic process to kynurenine"/>
    <property type="evidence" value="ECO:0007669"/>
    <property type="project" value="InterPro"/>
</dbReference>
<dbReference type="GO" id="GO:0004061">
    <property type="term" value="F:arylformamidase activity"/>
    <property type="evidence" value="ECO:0007669"/>
    <property type="project" value="InterPro"/>
</dbReference>
<gene>
    <name evidence="8" type="ordered locus">Metfor_2856</name>
</gene>
<proteinExistence type="predicted"/>
<comment type="cofactor">
    <cofactor evidence="1">
        <name>Zn(2+)</name>
        <dbReference type="ChEBI" id="CHEBI:29105"/>
    </cofactor>
</comment>
<keyword evidence="6" id="KW-0862">Zinc</keyword>
<evidence type="ECO:0000313" key="8">
    <source>
        <dbReference type="EMBL" id="AGB03839.1"/>
    </source>
</evidence>
<dbReference type="InParanoid" id="L0HLA5"/>
<dbReference type="InterPro" id="IPR037175">
    <property type="entry name" value="KFase_sf"/>
</dbReference>
<evidence type="ECO:0000256" key="1">
    <source>
        <dbReference type="ARBA" id="ARBA00001947"/>
    </source>
</evidence>
<keyword evidence="7" id="KW-0823">Tryptophan catabolism</keyword>
<evidence type="ECO:0000256" key="4">
    <source>
        <dbReference type="ARBA" id="ARBA00022723"/>
    </source>
</evidence>
<dbReference type="KEGG" id="mfo:Metfor_2856"/>
<dbReference type="RefSeq" id="WP_015286801.1">
    <property type="nucleotide sequence ID" value="NC_019943.1"/>
</dbReference>
<evidence type="ECO:0000313" key="9">
    <source>
        <dbReference type="Proteomes" id="UP000010824"/>
    </source>
</evidence>
<comment type="subunit">
    <text evidence="3">Homodimer.</text>
</comment>
<comment type="pathway">
    <text evidence="2">Amino-acid degradation.</text>
</comment>
<dbReference type="AlphaFoldDB" id="L0HLA5"/>
<evidence type="ECO:0000256" key="3">
    <source>
        <dbReference type="ARBA" id="ARBA00011738"/>
    </source>
</evidence>
<name>L0HLA5_METFS</name>
<organism evidence="8 9">
    <name type="scientific">Methanoregula formicica (strain DSM 22288 / NBRC 105244 / SMSP)</name>
    <dbReference type="NCBI Taxonomy" id="593750"/>
    <lineage>
        <taxon>Archaea</taxon>
        <taxon>Methanobacteriati</taxon>
        <taxon>Methanobacteriota</taxon>
        <taxon>Stenosarchaea group</taxon>
        <taxon>Methanomicrobia</taxon>
        <taxon>Methanomicrobiales</taxon>
        <taxon>Methanoregulaceae</taxon>
        <taxon>Methanoregula</taxon>
    </lineage>
</organism>
<dbReference type="HOGENOM" id="CLU_030671_3_1_2"/>
<sequence>MTIIDITRSLAGDALVYPGDTPPRFSQRDAGLYLISELRMSSHSGTHIDAPIHYLKTGATVDELPLSHLVGPCRVLDVSGAGSLIDATDLEGRIDGCKRILLKTGFSQCYAFREDYPSLTPGAAHYLISQGSLCVGIDSFSIERFDCDGSVHRKLLGSGCLIIELLDLSRVPEGDYTLVALPLKLSGIDGAPARVVLLDEDGVE</sequence>
<reference evidence="8 9" key="2">
    <citation type="journal article" date="2014" name="Genome Announc.">
        <title>Complete Genome Sequence of Methanoregula formicica SMSPT, a Mesophilic Hydrogenotrophic Methanogen Isolated from a Methanogenic Upflow Anaerobic Sludge Blanket Reactor.</title>
        <authorList>
            <person name="Yamamoto K."/>
            <person name="Tamaki H."/>
            <person name="Cadillo-Quiroz H."/>
            <person name="Imachi H."/>
            <person name="Kyrpides N."/>
            <person name="Woyke T."/>
            <person name="Goodwin L."/>
            <person name="Zinder S.H."/>
            <person name="Kamagata Y."/>
            <person name="Liu W.T."/>
        </authorList>
    </citation>
    <scope>NUCLEOTIDE SEQUENCE [LARGE SCALE GENOMIC DNA]</scope>
    <source>
        <strain evidence="9">DSM 22288 / NBRC 105244 / SMSP</strain>
    </source>
</reference>
<evidence type="ECO:0000256" key="5">
    <source>
        <dbReference type="ARBA" id="ARBA00022801"/>
    </source>
</evidence>
<reference evidence="9" key="1">
    <citation type="submission" date="2011-12" db="EMBL/GenBank/DDBJ databases">
        <title>Complete sequence of Methanoregula formicicum SMSP.</title>
        <authorList>
            <person name="Lucas S."/>
            <person name="Han J."/>
            <person name="Lapidus A."/>
            <person name="Cheng J.-F."/>
            <person name="Goodwin L."/>
            <person name="Pitluck S."/>
            <person name="Peters L."/>
            <person name="Ovchinnikova G."/>
            <person name="Teshima H."/>
            <person name="Detter J.C."/>
            <person name="Han C."/>
            <person name="Tapia R."/>
            <person name="Land M."/>
            <person name="Hauser L."/>
            <person name="Kyrpides N."/>
            <person name="Ivanova N."/>
            <person name="Pagani I."/>
            <person name="Imachi H."/>
            <person name="Tamaki H."/>
            <person name="Sekiguchi Y."/>
            <person name="Kamagata Y."/>
            <person name="Cadillo-Quiroz H."/>
            <person name="Zinder S."/>
            <person name="Liu W.-T."/>
            <person name="Woyke T."/>
        </authorList>
    </citation>
    <scope>NUCLEOTIDE SEQUENCE [LARGE SCALE GENOMIC DNA]</scope>
    <source>
        <strain evidence="9">DSM 22288 / NBRC 105244 / SMSP</strain>
    </source>
</reference>
<dbReference type="GeneID" id="14308639"/>
<dbReference type="FunFam" id="3.50.30.50:FF:000001">
    <property type="entry name" value="Kynurenine formamidase"/>
    <property type="match status" value="1"/>
</dbReference>
<keyword evidence="9" id="KW-1185">Reference proteome</keyword>
<dbReference type="SUPFAM" id="SSF102198">
    <property type="entry name" value="Putative cyclase"/>
    <property type="match status" value="1"/>
</dbReference>
<dbReference type="Pfam" id="PF04199">
    <property type="entry name" value="Cyclase"/>
    <property type="match status" value="1"/>
</dbReference>
<dbReference type="Gene3D" id="3.50.30.50">
    <property type="entry name" value="Putative cyclase"/>
    <property type="match status" value="1"/>
</dbReference>
<dbReference type="EMBL" id="CP003167">
    <property type="protein sequence ID" value="AGB03839.1"/>
    <property type="molecule type" value="Genomic_DNA"/>
</dbReference>